<sequence length="235" mass="26229">MHCRYLLLLGLSALVHAGQFTPAHDEFSINDELKLECLNDKDKWISPTCVETQKPLSLYYGRDGPLQCSVKSDDPFHTTMLLALAHSKPLHCRVPASKLAYPKFTTIYLPIDGVPVRNTKKKRISGNFNAVFHGQQGNIITGAVYSVGHSLPETVAGVTTLQFNQKWYEGSGLSVLMANKRHEEEFIIQPVVALMFCLLTACLVYVAGRVYVEGTVIPRAIKMHEVQKNESKKTQ</sequence>
<keyword evidence="1" id="KW-0472">Membrane</keyword>
<organism evidence="3 4">
    <name type="scientific">Coemansia spiralis</name>
    <dbReference type="NCBI Taxonomy" id="417178"/>
    <lineage>
        <taxon>Eukaryota</taxon>
        <taxon>Fungi</taxon>
        <taxon>Fungi incertae sedis</taxon>
        <taxon>Zoopagomycota</taxon>
        <taxon>Kickxellomycotina</taxon>
        <taxon>Kickxellomycetes</taxon>
        <taxon>Kickxellales</taxon>
        <taxon>Kickxellaceae</taxon>
        <taxon>Coemansia</taxon>
    </lineage>
</organism>
<reference evidence="3" key="1">
    <citation type="submission" date="2022-07" db="EMBL/GenBank/DDBJ databases">
        <title>Phylogenomic reconstructions and comparative analyses of Kickxellomycotina fungi.</title>
        <authorList>
            <person name="Reynolds N.K."/>
            <person name="Stajich J.E."/>
            <person name="Barry K."/>
            <person name="Grigoriev I.V."/>
            <person name="Crous P."/>
            <person name="Smith M.E."/>
        </authorList>
    </citation>
    <scope>NUCLEOTIDE SEQUENCE</scope>
    <source>
        <strain evidence="3">NRRL 3115</strain>
    </source>
</reference>
<dbReference type="Proteomes" id="UP001151518">
    <property type="component" value="Unassembled WGS sequence"/>
</dbReference>
<dbReference type="OrthoDB" id="18530at2759"/>
<dbReference type="AlphaFoldDB" id="A0A9W8L038"/>
<keyword evidence="2" id="KW-0732">Signal</keyword>
<evidence type="ECO:0000313" key="3">
    <source>
        <dbReference type="EMBL" id="KAJ2679551.1"/>
    </source>
</evidence>
<evidence type="ECO:0000313" key="4">
    <source>
        <dbReference type="Proteomes" id="UP001151518"/>
    </source>
</evidence>
<dbReference type="PANTHER" id="PTHR40368">
    <property type="entry name" value="YALI0F14399P"/>
    <property type="match status" value="1"/>
</dbReference>
<evidence type="ECO:0000256" key="2">
    <source>
        <dbReference type="SAM" id="SignalP"/>
    </source>
</evidence>
<feature type="chain" id="PRO_5040760290" evidence="2">
    <location>
        <begin position="18"/>
        <end position="235"/>
    </location>
</feature>
<accession>A0A9W8L038</accession>
<feature type="transmembrane region" description="Helical" evidence="1">
    <location>
        <begin position="186"/>
        <end position="212"/>
    </location>
</feature>
<proteinExistence type="predicted"/>
<name>A0A9W8L038_9FUNG</name>
<dbReference type="EMBL" id="JANBTW010000011">
    <property type="protein sequence ID" value="KAJ2679551.1"/>
    <property type="molecule type" value="Genomic_DNA"/>
</dbReference>
<feature type="signal peptide" evidence="2">
    <location>
        <begin position="1"/>
        <end position="17"/>
    </location>
</feature>
<comment type="caution">
    <text evidence="3">The sequence shown here is derived from an EMBL/GenBank/DDBJ whole genome shotgun (WGS) entry which is preliminary data.</text>
</comment>
<evidence type="ECO:0000256" key="1">
    <source>
        <dbReference type="SAM" id="Phobius"/>
    </source>
</evidence>
<protein>
    <submittedName>
        <fullName evidence="3">Uncharacterized protein</fullName>
    </submittedName>
</protein>
<gene>
    <name evidence="3" type="ORF">GGI25_001474</name>
</gene>
<dbReference type="PANTHER" id="PTHR40368:SF1">
    <property type="entry name" value="YALI0F14399P"/>
    <property type="match status" value="1"/>
</dbReference>
<keyword evidence="1" id="KW-1133">Transmembrane helix</keyword>
<keyword evidence="1" id="KW-0812">Transmembrane</keyword>